<feature type="compositionally biased region" description="Low complexity" evidence="1">
    <location>
        <begin position="117"/>
        <end position="132"/>
    </location>
</feature>
<organism evidence="2 3">
    <name type="scientific">Geodermatophilus siccatus</name>
    <dbReference type="NCBI Taxonomy" id="1137991"/>
    <lineage>
        <taxon>Bacteria</taxon>
        <taxon>Bacillati</taxon>
        <taxon>Actinomycetota</taxon>
        <taxon>Actinomycetes</taxon>
        <taxon>Geodermatophilales</taxon>
        <taxon>Geodermatophilaceae</taxon>
        <taxon>Geodermatophilus</taxon>
    </lineage>
</organism>
<feature type="region of interest" description="Disordered" evidence="1">
    <location>
        <begin position="1"/>
        <end position="30"/>
    </location>
</feature>
<sequence>MALPTVPPCRPARTPAGRRSRPRGRCRSLGDGLVAADGVAAHAMRAAGDADLDRPGGGVGEQVDAVVAHPPAPSAAGRRRQSSRPSVPASGPLTGRTRIRVRATIAGSPGACGGAGPASRSPTAPRGPGSPRRPARPGRRPSAGGTAGARPDTATVGTAGCATHRRNRASGRACWGVAPVGARPARAGCPHRRRRHRAGAGGDLAARRAAQAGLSGRGIAQTAHRVRAATGRRGARQRDGARLIRPGGPPGPRGRWGAEDLHARRERGHGQVVQCGLARWRRPAAREVSHAFLHGGTPRGYIW</sequence>
<gene>
    <name evidence="2" type="ORF">SAMN05660642_04053</name>
</gene>
<protein>
    <submittedName>
        <fullName evidence="2">Uncharacterized protein</fullName>
    </submittedName>
</protein>
<evidence type="ECO:0000313" key="3">
    <source>
        <dbReference type="Proteomes" id="UP000198680"/>
    </source>
</evidence>
<reference evidence="3" key="1">
    <citation type="submission" date="2016-10" db="EMBL/GenBank/DDBJ databases">
        <authorList>
            <person name="Varghese N."/>
            <person name="Submissions S."/>
        </authorList>
    </citation>
    <scope>NUCLEOTIDE SEQUENCE [LARGE SCALE GENOMIC DNA]</scope>
    <source>
        <strain evidence="3">DSM 45419</strain>
    </source>
</reference>
<feature type="region of interest" description="Disordered" evidence="1">
    <location>
        <begin position="71"/>
        <end position="170"/>
    </location>
</feature>
<feature type="region of interest" description="Disordered" evidence="1">
    <location>
        <begin position="184"/>
        <end position="203"/>
    </location>
</feature>
<keyword evidence="3" id="KW-1185">Reference proteome</keyword>
<feature type="compositionally biased region" description="Basic residues" evidence="1">
    <location>
        <begin position="189"/>
        <end position="198"/>
    </location>
</feature>
<dbReference type="EMBL" id="FNHE01000012">
    <property type="protein sequence ID" value="SDN10633.1"/>
    <property type="molecule type" value="Genomic_DNA"/>
</dbReference>
<proteinExistence type="predicted"/>
<evidence type="ECO:0000256" key="1">
    <source>
        <dbReference type="SAM" id="MobiDB-lite"/>
    </source>
</evidence>
<feature type="region of interest" description="Disordered" evidence="1">
    <location>
        <begin position="212"/>
        <end position="255"/>
    </location>
</feature>
<dbReference type="STRING" id="1137991.SAMN05660642_04053"/>
<name>A0A1G9YQ41_9ACTN</name>
<evidence type="ECO:0000313" key="2">
    <source>
        <dbReference type="EMBL" id="SDN10633.1"/>
    </source>
</evidence>
<dbReference type="AlphaFoldDB" id="A0A1G9YQ41"/>
<dbReference type="Proteomes" id="UP000198680">
    <property type="component" value="Unassembled WGS sequence"/>
</dbReference>
<accession>A0A1G9YQ41</accession>
<feature type="compositionally biased region" description="Pro residues" evidence="1">
    <location>
        <begin position="1"/>
        <end position="10"/>
    </location>
</feature>
<feature type="compositionally biased region" description="Low complexity" evidence="1">
    <location>
        <begin position="140"/>
        <end position="151"/>
    </location>
</feature>
<feature type="compositionally biased region" description="Basic residues" evidence="1">
    <location>
        <begin position="16"/>
        <end position="26"/>
    </location>
</feature>